<gene>
    <name evidence="10" type="primary">tfb</name>
    <name evidence="13" type="ORF">HSB1_32190</name>
</gene>
<dbReference type="SUPFAM" id="SSF47954">
    <property type="entry name" value="Cyclin-like"/>
    <property type="match status" value="2"/>
</dbReference>
<dbReference type="PRINTS" id="PR00685">
    <property type="entry name" value="TIFACTORIIB"/>
</dbReference>
<dbReference type="GO" id="GO:0070897">
    <property type="term" value="P:transcription preinitiation complex assembly"/>
    <property type="evidence" value="ECO:0007669"/>
    <property type="project" value="InterPro"/>
</dbReference>
<feature type="repeat" description="1" evidence="10">
    <location>
        <begin position="144"/>
        <end position="227"/>
    </location>
</feature>
<organism evidence="13 14">
    <name type="scientific">Halogranum salarium B-1</name>
    <dbReference type="NCBI Taxonomy" id="1210908"/>
    <lineage>
        <taxon>Archaea</taxon>
        <taxon>Methanobacteriati</taxon>
        <taxon>Methanobacteriota</taxon>
        <taxon>Stenosarchaea group</taxon>
        <taxon>Halobacteria</taxon>
        <taxon>Halobacteriales</taxon>
        <taxon>Haloferacaceae</taxon>
    </lineage>
</organism>
<dbReference type="OrthoDB" id="7429at2157"/>
<evidence type="ECO:0000256" key="8">
    <source>
        <dbReference type="ARBA" id="ARBA00023163"/>
    </source>
</evidence>
<evidence type="ECO:0000256" key="9">
    <source>
        <dbReference type="ARBA" id="ARBA00053882"/>
    </source>
</evidence>
<dbReference type="InterPro" id="IPR013763">
    <property type="entry name" value="Cyclin-like_dom"/>
</dbReference>
<comment type="caution">
    <text evidence="10">Lacks conserved residue(s) required for the propagation of feature annotation.</text>
</comment>
<dbReference type="GO" id="GO:0003700">
    <property type="term" value="F:DNA-binding transcription factor activity"/>
    <property type="evidence" value="ECO:0007669"/>
    <property type="project" value="UniProtKB-UniRule"/>
</dbReference>
<feature type="domain" description="Cyclin-like" evidence="12">
    <location>
        <begin position="144"/>
        <end position="225"/>
    </location>
</feature>
<dbReference type="Gene3D" id="1.10.472.10">
    <property type="entry name" value="Cyclin-like"/>
    <property type="match status" value="1"/>
</dbReference>
<evidence type="ECO:0000313" key="14">
    <source>
        <dbReference type="Proteomes" id="UP000007813"/>
    </source>
</evidence>
<dbReference type="FunFam" id="1.10.472.170:FF:000001">
    <property type="entry name" value="Transcription initiation factor IIB"/>
    <property type="match status" value="1"/>
</dbReference>
<feature type="region of interest" description="Disordered" evidence="11">
    <location>
        <begin position="1"/>
        <end position="48"/>
    </location>
</feature>
<feature type="compositionally biased region" description="Basic and acidic residues" evidence="11">
    <location>
        <begin position="67"/>
        <end position="80"/>
    </location>
</feature>
<evidence type="ECO:0000256" key="4">
    <source>
        <dbReference type="ARBA" id="ARBA00022737"/>
    </source>
</evidence>
<evidence type="ECO:0000256" key="7">
    <source>
        <dbReference type="ARBA" id="ARBA00023015"/>
    </source>
</evidence>
<feature type="compositionally biased region" description="Basic and acidic residues" evidence="11">
    <location>
        <begin position="25"/>
        <end position="48"/>
    </location>
</feature>
<dbReference type="Pfam" id="PF00382">
    <property type="entry name" value="TFIIB"/>
    <property type="match status" value="2"/>
</dbReference>
<proteinExistence type="inferred from homology"/>
<keyword evidence="6" id="KW-0862">Zinc</keyword>
<dbReference type="InterPro" id="IPR000812">
    <property type="entry name" value="TFIIB"/>
</dbReference>
<keyword evidence="7 10" id="KW-0805">Transcription regulation</keyword>
<dbReference type="PANTHER" id="PTHR11618:SF13">
    <property type="entry name" value="TRANSCRIPTION INITIATION FACTOR IIB"/>
    <property type="match status" value="1"/>
</dbReference>
<feature type="repeat" description="2" evidence="10">
    <location>
        <begin position="238"/>
        <end position="319"/>
    </location>
</feature>
<dbReference type="SMART" id="SM00385">
    <property type="entry name" value="CYCLIN"/>
    <property type="match status" value="2"/>
</dbReference>
<dbReference type="PANTHER" id="PTHR11618">
    <property type="entry name" value="TRANSCRIPTION INITIATION FACTOR IIB-RELATED"/>
    <property type="match status" value="1"/>
</dbReference>
<dbReference type="CDD" id="cd20550">
    <property type="entry name" value="CYCLIN_TFIIB_archaea_like_rpt2"/>
    <property type="match status" value="1"/>
</dbReference>
<keyword evidence="8 10" id="KW-0804">Transcription</keyword>
<protein>
    <recommendedName>
        <fullName evidence="2 10">Transcription initiation factor IIB</fullName>
        <shortName evidence="10">TFIIB</shortName>
    </recommendedName>
</protein>
<feature type="domain" description="Cyclin-like" evidence="12">
    <location>
        <begin position="238"/>
        <end position="319"/>
    </location>
</feature>
<keyword evidence="4 10" id="KW-0677">Repeat</keyword>
<dbReference type="HAMAP" id="MF_00383">
    <property type="entry name" value="TF2B_arch"/>
    <property type="match status" value="1"/>
</dbReference>
<evidence type="ECO:0000256" key="11">
    <source>
        <dbReference type="SAM" id="MobiDB-lite"/>
    </source>
</evidence>
<evidence type="ECO:0000259" key="12">
    <source>
        <dbReference type="SMART" id="SM00385"/>
    </source>
</evidence>
<dbReference type="InterPro" id="IPR036915">
    <property type="entry name" value="Cyclin-like_sf"/>
</dbReference>
<accession>J3JEX3</accession>
<comment type="caution">
    <text evidence="13">The sequence shown here is derived from an EMBL/GenBank/DDBJ whole genome shotgun (WGS) entry which is preliminary data.</text>
</comment>
<evidence type="ECO:0000313" key="13">
    <source>
        <dbReference type="EMBL" id="EJN58741.1"/>
    </source>
</evidence>
<dbReference type="FunFam" id="1.10.472.10:FF:000023">
    <property type="entry name" value="Transcription initiation factor IIB"/>
    <property type="match status" value="1"/>
</dbReference>
<dbReference type="InterPro" id="IPR023486">
    <property type="entry name" value="TFIIB_CS"/>
</dbReference>
<dbReference type="Gene3D" id="1.10.472.170">
    <property type="match status" value="1"/>
</dbReference>
<name>J3JEX3_9EURY</name>
<dbReference type="CDD" id="cd20549">
    <property type="entry name" value="CYCLIN_TFIIB_archaea_like_rpt1"/>
    <property type="match status" value="1"/>
</dbReference>
<evidence type="ECO:0000256" key="3">
    <source>
        <dbReference type="ARBA" id="ARBA00022723"/>
    </source>
</evidence>
<reference evidence="13 14" key="1">
    <citation type="journal article" date="2012" name="J. Bacteriol.">
        <title>Draft Genome Sequence of the Extremely Halophilic Archaeon Halogranum salarium B-1T.</title>
        <authorList>
            <person name="Kim K.K."/>
            <person name="Lee K.C."/>
            <person name="Lee J.S."/>
        </authorList>
    </citation>
    <scope>NUCLEOTIDE SEQUENCE [LARGE SCALE GENOMIC DNA]</scope>
    <source>
        <strain evidence="13 14">B-1</strain>
    </source>
</reference>
<dbReference type="EMBL" id="ALJD01000008">
    <property type="protein sequence ID" value="EJN58741.1"/>
    <property type="molecule type" value="Genomic_DNA"/>
</dbReference>
<dbReference type="AlphaFoldDB" id="J3JEX3"/>
<dbReference type="PATRIC" id="fig|1210908.3.peg.3080"/>
<dbReference type="Proteomes" id="UP000007813">
    <property type="component" value="Unassembled WGS sequence"/>
</dbReference>
<evidence type="ECO:0000256" key="5">
    <source>
        <dbReference type="ARBA" id="ARBA00022771"/>
    </source>
</evidence>
<comment type="similarity">
    <text evidence="1 10">Belongs to the TFIIB family.</text>
</comment>
<evidence type="ECO:0000256" key="1">
    <source>
        <dbReference type="ARBA" id="ARBA00010857"/>
    </source>
</evidence>
<comment type="function">
    <text evidence="9 10">Stabilizes TBP binding to an archaeal box-A promoter. Also responsible for recruiting RNA polymerase II to the pre-initiation complex (DNA-TBP-TFIIB).</text>
</comment>
<dbReference type="InterPro" id="IPR013150">
    <property type="entry name" value="TFIIB_cyclin"/>
</dbReference>
<dbReference type="NCBIfam" id="NF001658">
    <property type="entry name" value="PRK00423.1"/>
    <property type="match status" value="1"/>
</dbReference>
<evidence type="ECO:0000256" key="6">
    <source>
        <dbReference type="ARBA" id="ARBA00022833"/>
    </source>
</evidence>
<evidence type="ECO:0000256" key="10">
    <source>
        <dbReference type="HAMAP-Rule" id="MF_00383"/>
    </source>
</evidence>
<sequence>MSQPTAQRSSRHRSERHGQSTDTNEESHEQRAEDIDESELVRTDDGDLIHEETGLVVEEDNIDHGPEWRAFDQSERDQKSRVGAPTTPAMHDKGLTTEIGWRDKDANGHSLSNEKRKQMNRLRTWQQRIRTNDAGERNLQFALSEIDRMVSALGAPDNVQEMASVIYRRALDEDLIRGRSIEGVATGALHAAMRCEAIPRTLEEVSDVARVDHNRVGRAYRHLSQELGLEVSPTDPSQYVPRYCSALDVSSLVEQKATEIVADTTEEGLHAGKSPSGFAASAVYLASMLCGEKETQADVADVADVTEVTIRTRYQEQMEALGLVG</sequence>
<dbReference type="PROSITE" id="PS00782">
    <property type="entry name" value="TFIIB"/>
    <property type="match status" value="1"/>
</dbReference>
<dbReference type="GO" id="GO:0017025">
    <property type="term" value="F:TBP-class protein binding"/>
    <property type="evidence" value="ECO:0007669"/>
    <property type="project" value="InterPro"/>
</dbReference>
<dbReference type="InterPro" id="IPR023484">
    <property type="entry name" value="TFIIB_arc"/>
</dbReference>
<dbReference type="GO" id="GO:0097550">
    <property type="term" value="C:transcription preinitiation complex"/>
    <property type="evidence" value="ECO:0007669"/>
    <property type="project" value="TreeGrafter"/>
</dbReference>
<dbReference type="SUPFAM" id="SSF57783">
    <property type="entry name" value="Zinc beta-ribbon"/>
    <property type="match status" value="1"/>
</dbReference>
<keyword evidence="3" id="KW-0479">Metal-binding</keyword>
<feature type="region of interest" description="Disordered" evidence="11">
    <location>
        <begin position="67"/>
        <end position="93"/>
    </location>
</feature>
<keyword evidence="5" id="KW-0863">Zinc-finger</keyword>
<dbReference type="eggNOG" id="arCOG01981">
    <property type="taxonomic scope" value="Archaea"/>
</dbReference>
<evidence type="ECO:0000256" key="2">
    <source>
        <dbReference type="ARBA" id="ARBA00013932"/>
    </source>
</evidence>
<dbReference type="GO" id="GO:0008270">
    <property type="term" value="F:zinc ion binding"/>
    <property type="evidence" value="ECO:0007669"/>
    <property type="project" value="UniProtKB-KW"/>
</dbReference>